<name>A0ABS8G8I1_9ALTE</name>
<accession>A0ABS8G8I1</accession>
<evidence type="ECO:0000313" key="2">
    <source>
        <dbReference type="EMBL" id="MCC2616855.1"/>
    </source>
</evidence>
<organism evidence="2 3">
    <name type="scientific">Fluctibacter halophilus</name>
    <dbReference type="NCBI Taxonomy" id="226011"/>
    <lineage>
        <taxon>Bacteria</taxon>
        <taxon>Pseudomonadati</taxon>
        <taxon>Pseudomonadota</taxon>
        <taxon>Gammaproteobacteria</taxon>
        <taxon>Alteromonadales</taxon>
        <taxon>Alteromonadaceae</taxon>
        <taxon>Fluctibacter</taxon>
    </lineage>
</organism>
<feature type="signal peptide" evidence="1">
    <location>
        <begin position="1"/>
        <end position="18"/>
    </location>
</feature>
<keyword evidence="1" id="KW-0732">Signal</keyword>
<protein>
    <submittedName>
        <fullName evidence="2">Uncharacterized protein</fullName>
    </submittedName>
</protein>
<evidence type="ECO:0000313" key="3">
    <source>
        <dbReference type="Proteomes" id="UP001520878"/>
    </source>
</evidence>
<reference evidence="2 3" key="1">
    <citation type="submission" date="2021-10" db="EMBL/GenBank/DDBJ databases">
        <title>Draft genome of Aestuariibacter halophilus JC2043.</title>
        <authorList>
            <person name="Emsley S.A."/>
            <person name="Pfannmuller K.M."/>
            <person name="Ushijima B."/>
            <person name="Saw J.H."/>
            <person name="Videau P."/>
        </authorList>
    </citation>
    <scope>NUCLEOTIDE SEQUENCE [LARGE SCALE GENOMIC DNA]</scope>
    <source>
        <strain evidence="2 3">JC2043</strain>
    </source>
</reference>
<gene>
    <name evidence="2" type="ORF">LJ739_11435</name>
</gene>
<feature type="chain" id="PRO_5045090333" evidence="1">
    <location>
        <begin position="19"/>
        <end position="119"/>
    </location>
</feature>
<comment type="caution">
    <text evidence="2">The sequence shown here is derived from an EMBL/GenBank/DDBJ whole genome shotgun (WGS) entry which is preliminary data.</text>
</comment>
<sequence length="119" mass="12794">MRNIVFLMLMLLPLSSNASVPRPCQASEEELHLTLVALASTARQYVAKEGALPGMWSAGMGQIIESTNEMKDVGGNVNPGGDRNSLELMCSDIESGVHTIYSIDLTTQAISSWTVKPAQ</sequence>
<keyword evidence="3" id="KW-1185">Reference proteome</keyword>
<dbReference type="EMBL" id="JAJEWP010000002">
    <property type="protein sequence ID" value="MCC2616855.1"/>
    <property type="molecule type" value="Genomic_DNA"/>
</dbReference>
<dbReference type="Proteomes" id="UP001520878">
    <property type="component" value="Unassembled WGS sequence"/>
</dbReference>
<proteinExistence type="predicted"/>
<evidence type="ECO:0000256" key="1">
    <source>
        <dbReference type="SAM" id="SignalP"/>
    </source>
</evidence>